<keyword evidence="3" id="KW-1185">Reference proteome</keyword>
<dbReference type="CDD" id="cd00885">
    <property type="entry name" value="cinA"/>
    <property type="match status" value="1"/>
</dbReference>
<proteinExistence type="predicted"/>
<dbReference type="RefSeq" id="WP_189493321.1">
    <property type="nucleotide sequence ID" value="NZ_BMZG01000007.1"/>
</dbReference>
<reference evidence="2" key="1">
    <citation type="journal article" date="2014" name="Int. J. Syst. Evol. Microbiol.">
        <title>Complete genome sequence of Corynebacterium casei LMG S-19264T (=DSM 44701T), isolated from a smear-ripened cheese.</title>
        <authorList>
            <consortium name="US DOE Joint Genome Institute (JGI-PGF)"/>
            <person name="Walter F."/>
            <person name="Albersmeier A."/>
            <person name="Kalinowski J."/>
            <person name="Ruckert C."/>
        </authorList>
    </citation>
    <scope>NUCLEOTIDE SEQUENCE</scope>
    <source>
        <strain evidence="2">KCTC 32501</strain>
    </source>
</reference>
<reference evidence="2" key="2">
    <citation type="submission" date="2020-09" db="EMBL/GenBank/DDBJ databases">
        <authorList>
            <person name="Sun Q."/>
            <person name="Kim S."/>
        </authorList>
    </citation>
    <scope>NUCLEOTIDE SEQUENCE</scope>
    <source>
        <strain evidence="2">KCTC 32501</strain>
    </source>
</reference>
<dbReference type="InterPro" id="IPR036425">
    <property type="entry name" value="MoaB/Mog-like_dom_sf"/>
</dbReference>
<dbReference type="Gene3D" id="3.40.980.10">
    <property type="entry name" value="MoaB/Mog-like domain"/>
    <property type="match status" value="1"/>
</dbReference>
<name>A0A8J3CHN9_9BURK</name>
<dbReference type="PANTHER" id="PTHR13939:SF0">
    <property type="entry name" value="NMN AMIDOHYDROLASE-LIKE PROTEIN YFAY"/>
    <property type="match status" value="1"/>
</dbReference>
<dbReference type="EMBL" id="BMZG01000007">
    <property type="protein sequence ID" value="GHA74867.1"/>
    <property type="molecule type" value="Genomic_DNA"/>
</dbReference>
<gene>
    <name evidence="2" type="ORF">GCM10009007_14940</name>
</gene>
<sequence length="263" mass="28684">MDFGLLIIGDEILHGTRVDAHFSAVKSMLADRGLRLKWVTYLADEPEQIVASLQRSFAAGEVVFVTGGIGGTPDDHTRQAAAAALNLPLVEHPEAAKLINQIGLERGDDLDSPLQKQRLQMANFPEGADIIPNPFNRIAGFSIRAHYFVPGFPVMAHPMLAWVLDTYYAEQSLRARHEHISAQVFGLQESQISPLMVMIEQRFAGVKTYSLPTVGAQLKNGVSVKVYQIELGVKASGAACDDLSPAWQTLVQAVRDIGGEIEL</sequence>
<feature type="domain" description="MoaB/Mog" evidence="1">
    <location>
        <begin position="4"/>
        <end position="171"/>
    </location>
</feature>
<organism evidence="2 3">
    <name type="scientific">Formosimonas limnophila</name>
    <dbReference type="NCBI Taxonomy" id="1384487"/>
    <lineage>
        <taxon>Bacteria</taxon>
        <taxon>Pseudomonadati</taxon>
        <taxon>Pseudomonadota</taxon>
        <taxon>Betaproteobacteria</taxon>
        <taxon>Burkholderiales</taxon>
        <taxon>Burkholderiaceae</taxon>
        <taxon>Formosimonas</taxon>
    </lineage>
</organism>
<dbReference type="PANTHER" id="PTHR13939">
    <property type="entry name" value="NICOTINAMIDE-NUCLEOTIDE AMIDOHYDROLASE PNCC"/>
    <property type="match status" value="1"/>
</dbReference>
<evidence type="ECO:0000313" key="3">
    <source>
        <dbReference type="Proteomes" id="UP000614287"/>
    </source>
</evidence>
<dbReference type="Pfam" id="PF00994">
    <property type="entry name" value="MoCF_biosynth"/>
    <property type="match status" value="1"/>
</dbReference>
<dbReference type="InterPro" id="IPR001453">
    <property type="entry name" value="MoaB/Mog_dom"/>
</dbReference>
<evidence type="ECO:0000313" key="2">
    <source>
        <dbReference type="EMBL" id="GHA74867.1"/>
    </source>
</evidence>
<dbReference type="SMART" id="SM00852">
    <property type="entry name" value="MoCF_biosynth"/>
    <property type="match status" value="1"/>
</dbReference>
<dbReference type="Proteomes" id="UP000614287">
    <property type="component" value="Unassembled WGS sequence"/>
</dbReference>
<dbReference type="SUPFAM" id="SSF53218">
    <property type="entry name" value="Molybdenum cofactor biosynthesis proteins"/>
    <property type="match status" value="1"/>
</dbReference>
<evidence type="ECO:0000259" key="1">
    <source>
        <dbReference type="SMART" id="SM00852"/>
    </source>
</evidence>
<protein>
    <submittedName>
        <fullName evidence="2">Competence damage-inducible protein A</fullName>
    </submittedName>
</protein>
<dbReference type="InterPro" id="IPR050101">
    <property type="entry name" value="CinA"/>
</dbReference>
<accession>A0A8J3CHN9</accession>
<dbReference type="AlphaFoldDB" id="A0A8J3CHN9"/>
<comment type="caution">
    <text evidence="2">The sequence shown here is derived from an EMBL/GenBank/DDBJ whole genome shotgun (WGS) entry which is preliminary data.</text>
</comment>